<name>A0A915K3A3_ROMCU</name>
<sequence>MSDTNNNNNNMFWTRHICCSTFPIDPNSKQPPFSIGGGSENASFLLVCHSTSPSNQQDEHSNSTVDDQINENDIILEIQGRKLSGLTSYDAQKFLNQCCNKDENVVVKFVKAGHLNNNLRLFLSQSALDISASEFNRELQSVVRDNNVALLLEVNV</sequence>
<dbReference type="PANTHER" id="PTHR10316:SF40">
    <property type="entry name" value="LD27118P"/>
    <property type="match status" value="1"/>
</dbReference>
<dbReference type="Proteomes" id="UP000887565">
    <property type="component" value="Unplaced"/>
</dbReference>
<organism evidence="1 2">
    <name type="scientific">Romanomermis culicivorax</name>
    <name type="common">Nematode worm</name>
    <dbReference type="NCBI Taxonomy" id="13658"/>
    <lineage>
        <taxon>Eukaryota</taxon>
        <taxon>Metazoa</taxon>
        <taxon>Ecdysozoa</taxon>
        <taxon>Nematoda</taxon>
        <taxon>Enoplea</taxon>
        <taxon>Dorylaimia</taxon>
        <taxon>Mermithida</taxon>
        <taxon>Mermithoidea</taxon>
        <taxon>Mermithidae</taxon>
        <taxon>Romanomermis</taxon>
    </lineage>
</organism>
<dbReference type="AlphaFoldDB" id="A0A915K3A3"/>
<dbReference type="WBParaSite" id="nRc.2.0.1.t32801-RA">
    <property type="protein sequence ID" value="nRc.2.0.1.t32801-RA"/>
    <property type="gene ID" value="nRc.2.0.1.g32801"/>
</dbReference>
<accession>A0A915K3A3</accession>
<protein>
    <submittedName>
        <fullName evidence="2">PDZ domain-containing protein</fullName>
    </submittedName>
</protein>
<proteinExistence type="predicted"/>
<evidence type="ECO:0000313" key="1">
    <source>
        <dbReference type="Proteomes" id="UP000887565"/>
    </source>
</evidence>
<dbReference type="GO" id="GO:0005737">
    <property type="term" value="C:cytoplasm"/>
    <property type="evidence" value="ECO:0007669"/>
    <property type="project" value="TreeGrafter"/>
</dbReference>
<dbReference type="Gene3D" id="2.30.42.10">
    <property type="match status" value="1"/>
</dbReference>
<evidence type="ECO:0000313" key="2">
    <source>
        <dbReference type="WBParaSite" id="nRc.2.0.1.t32801-RA"/>
    </source>
</evidence>
<dbReference type="SUPFAM" id="SSF50156">
    <property type="entry name" value="PDZ domain-like"/>
    <property type="match status" value="1"/>
</dbReference>
<keyword evidence="1" id="KW-1185">Reference proteome</keyword>
<reference evidence="2" key="1">
    <citation type="submission" date="2022-11" db="UniProtKB">
        <authorList>
            <consortium name="WormBaseParasite"/>
        </authorList>
    </citation>
    <scope>IDENTIFICATION</scope>
</reference>
<dbReference type="GO" id="GO:0007165">
    <property type="term" value="P:signal transduction"/>
    <property type="evidence" value="ECO:0007669"/>
    <property type="project" value="TreeGrafter"/>
</dbReference>
<dbReference type="InterPro" id="IPR036034">
    <property type="entry name" value="PDZ_sf"/>
</dbReference>
<dbReference type="PANTHER" id="PTHR10316">
    <property type="entry name" value="MEMBRANE ASSOCIATED GUANYLATE KINASE-RELATED"/>
    <property type="match status" value="1"/>
</dbReference>